<keyword evidence="2" id="KW-1185">Reference proteome</keyword>
<accession>A0ACB7TK92</accession>
<gene>
    <name evidence="1" type="ORF">HPB50_009945</name>
</gene>
<organism evidence="1 2">
    <name type="scientific">Hyalomma asiaticum</name>
    <name type="common">Tick</name>
    <dbReference type="NCBI Taxonomy" id="266040"/>
    <lineage>
        <taxon>Eukaryota</taxon>
        <taxon>Metazoa</taxon>
        <taxon>Ecdysozoa</taxon>
        <taxon>Arthropoda</taxon>
        <taxon>Chelicerata</taxon>
        <taxon>Arachnida</taxon>
        <taxon>Acari</taxon>
        <taxon>Parasitiformes</taxon>
        <taxon>Ixodida</taxon>
        <taxon>Ixodoidea</taxon>
        <taxon>Ixodidae</taxon>
        <taxon>Hyalomminae</taxon>
        <taxon>Hyalomma</taxon>
    </lineage>
</organism>
<sequence length="195" mass="21304">MLKAARLLGETDHETDASSSDEETDSGYPEFEHCGSLLDNAEDAESLGLDGTEFNHPQTALSTSTYTDVDKAVFTWFLDTRARNVPISGTILQQKAKGFACILGHEYFKVSNGWLQGFKSQHSVVGRVISGKFASADSDASASSVAEKLPGILDHYEVVDLYNANEKALFYQMLPNRMLALNGDNWRGGKQSTSL</sequence>
<dbReference type="EMBL" id="CM023481">
    <property type="protein sequence ID" value="KAH6945787.1"/>
    <property type="molecule type" value="Genomic_DNA"/>
</dbReference>
<evidence type="ECO:0000313" key="2">
    <source>
        <dbReference type="Proteomes" id="UP000821845"/>
    </source>
</evidence>
<protein>
    <submittedName>
        <fullName evidence="1">Uncharacterized protein</fullName>
    </submittedName>
</protein>
<dbReference type="Proteomes" id="UP000821845">
    <property type="component" value="Chromosome 1"/>
</dbReference>
<reference evidence="1" key="1">
    <citation type="submission" date="2020-05" db="EMBL/GenBank/DDBJ databases">
        <title>Large-scale comparative analyses of tick genomes elucidate their genetic diversity and vector capacities.</title>
        <authorList>
            <person name="Jia N."/>
            <person name="Wang J."/>
            <person name="Shi W."/>
            <person name="Du L."/>
            <person name="Sun Y."/>
            <person name="Zhan W."/>
            <person name="Jiang J."/>
            <person name="Wang Q."/>
            <person name="Zhang B."/>
            <person name="Ji P."/>
            <person name="Sakyi L.B."/>
            <person name="Cui X."/>
            <person name="Yuan T."/>
            <person name="Jiang B."/>
            <person name="Yang W."/>
            <person name="Lam T.T.-Y."/>
            <person name="Chang Q."/>
            <person name="Ding S."/>
            <person name="Wang X."/>
            <person name="Zhu J."/>
            <person name="Ruan X."/>
            <person name="Zhao L."/>
            <person name="Wei J."/>
            <person name="Que T."/>
            <person name="Du C."/>
            <person name="Cheng J."/>
            <person name="Dai P."/>
            <person name="Han X."/>
            <person name="Huang E."/>
            <person name="Gao Y."/>
            <person name="Liu J."/>
            <person name="Shao H."/>
            <person name="Ye R."/>
            <person name="Li L."/>
            <person name="Wei W."/>
            <person name="Wang X."/>
            <person name="Wang C."/>
            <person name="Yang T."/>
            <person name="Huo Q."/>
            <person name="Li W."/>
            <person name="Guo W."/>
            <person name="Chen H."/>
            <person name="Zhou L."/>
            <person name="Ni X."/>
            <person name="Tian J."/>
            <person name="Zhou Y."/>
            <person name="Sheng Y."/>
            <person name="Liu T."/>
            <person name="Pan Y."/>
            <person name="Xia L."/>
            <person name="Li J."/>
            <person name="Zhao F."/>
            <person name="Cao W."/>
        </authorList>
    </citation>
    <scope>NUCLEOTIDE SEQUENCE</scope>
    <source>
        <strain evidence="1">Hyas-2018</strain>
    </source>
</reference>
<evidence type="ECO:0000313" key="1">
    <source>
        <dbReference type="EMBL" id="KAH6945787.1"/>
    </source>
</evidence>
<comment type="caution">
    <text evidence="1">The sequence shown here is derived from an EMBL/GenBank/DDBJ whole genome shotgun (WGS) entry which is preliminary data.</text>
</comment>
<name>A0ACB7TK92_HYAAI</name>
<proteinExistence type="predicted"/>